<dbReference type="Gene3D" id="2.60.120.1440">
    <property type="match status" value="1"/>
</dbReference>
<protein>
    <submittedName>
        <fullName evidence="4">DUF4974 domain-containing protein</fullName>
    </submittedName>
</protein>
<dbReference type="InterPro" id="IPR032508">
    <property type="entry name" value="FecR_C"/>
</dbReference>
<feature type="domain" description="Protein FecR C-terminal" evidence="3">
    <location>
        <begin position="336"/>
        <end position="410"/>
    </location>
</feature>
<dbReference type="EMBL" id="CP119311">
    <property type="protein sequence ID" value="WEK35460.1"/>
    <property type="molecule type" value="Genomic_DNA"/>
</dbReference>
<feature type="transmembrane region" description="Helical" evidence="1">
    <location>
        <begin position="89"/>
        <end position="107"/>
    </location>
</feature>
<evidence type="ECO:0000256" key="1">
    <source>
        <dbReference type="SAM" id="Phobius"/>
    </source>
</evidence>
<dbReference type="Pfam" id="PF16344">
    <property type="entry name" value="FecR_C"/>
    <property type="match status" value="1"/>
</dbReference>
<evidence type="ECO:0000313" key="5">
    <source>
        <dbReference type="Proteomes" id="UP001220610"/>
    </source>
</evidence>
<dbReference type="PANTHER" id="PTHR30273">
    <property type="entry name" value="PERIPLASMIC SIGNAL SENSOR AND SIGMA FACTOR ACTIVATOR FECR-RELATED"/>
    <property type="match status" value="1"/>
</dbReference>
<gene>
    <name evidence="4" type="ORF">P0Y53_23455</name>
</gene>
<keyword evidence="1" id="KW-0812">Transmembrane</keyword>
<dbReference type="AlphaFoldDB" id="A0AAJ5WW43"/>
<keyword evidence="1" id="KW-0472">Membrane</keyword>
<dbReference type="Pfam" id="PF04773">
    <property type="entry name" value="FecR"/>
    <property type="match status" value="1"/>
</dbReference>
<dbReference type="GO" id="GO:0016989">
    <property type="term" value="F:sigma factor antagonist activity"/>
    <property type="evidence" value="ECO:0007669"/>
    <property type="project" value="TreeGrafter"/>
</dbReference>
<dbReference type="Proteomes" id="UP001220610">
    <property type="component" value="Chromosome"/>
</dbReference>
<accession>A0AAJ5WW43</accession>
<feature type="domain" description="FecR protein" evidence="2">
    <location>
        <begin position="184"/>
        <end position="290"/>
    </location>
</feature>
<dbReference type="Gene3D" id="3.55.50.30">
    <property type="match status" value="1"/>
</dbReference>
<sequence length="411" mass="45582">MTNQAERISYLLYAEMTESITEPEREELNAFINSSGSNAAYYNTISDSGQFEEMLKEFGQLDDARIRQRISEEVPLQAPVKALYKRTGWWMTAAGIAGMLLTGWWLFQAADTNIASENPTYAHDVAPGSNNRASLQLANGTLIKLDSASDGQLATEGNALLLKKQDELLYTAVSGYPETAGYNTVTTPRGGSFRLTLSDGSKIWLNANSSLRYPTRFDNTHRQVELKGEGYFEIAQQYKQGSSERVPFLVAIKSADGDAQGTVEVKGTHFNVNAYRKNEIATTLTEGKVKVSTAKGAAVGLLPGQQALFQNGSSAEITVNSEVDTEEILAWKDGWFSFTNASIETIMEQVALWYNVEIEYDKHSEKEAAAMRNAHYSFRLQRNMPLSQLLKMLELTGTIAFTIDNNKIIIR</sequence>
<reference evidence="4" key="1">
    <citation type="submission" date="2023-03" db="EMBL/GenBank/DDBJ databases">
        <title>Andean soil-derived lignocellulolytic bacterial consortium as a source of novel taxa and putative plastic-active enzymes.</title>
        <authorList>
            <person name="Diaz-Garcia L."/>
            <person name="Chuvochina M."/>
            <person name="Feuerriegel G."/>
            <person name="Bunk B."/>
            <person name="Sproer C."/>
            <person name="Streit W.R."/>
            <person name="Rodriguez L.M."/>
            <person name="Overmann J."/>
            <person name="Jimenez D.J."/>
        </authorList>
    </citation>
    <scope>NUCLEOTIDE SEQUENCE</scope>
    <source>
        <strain evidence="4">MAG 7</strain>
    </source>
</reference>
<dbReference type="InterPro" id="IPR006860">
    <property type="entry name" value="FecR"/>
</dbReference>
<name>A0AAJ5WW43_9BACT</name>
<keyword evidence="1" id="KW-1133">Transmembrane helix</keyword>
<dbReference type="PANTHER" id="PTHR30273:SF2">
    <property type="entry name" value="PROTEIN FECR"/>
    <property type="match status" value="1"/>
</dbReference>
<dbReference type="InterPro" id="IPR012373">
    <property type="entry name" value="Ferrdict_sens_TM"/>
</dbReference>
<evidence type="ECO:0000313" key="4">
    <source>
        <dbReference type="EMBL" id="WEK35460.1"/>
    </source>
</evidence>
<proteinExistence type="predicted"/>
<organism evidence="4 5">
    <name type="scientific">Candidatus Pseudobacter hemicellulosilyticus</name>
    <dbReference type="NCBI Taxonomy" id="3121375"/>
    <lineage>
        <taxon>Bacteria</taxon>
        <taxon>Pseudomonadati</taxon>
        <taxon>Bacteroidota</taxon>
        <taxon>Chitinophagia</taxon>
        <taxon>Chitinophagales</taxon>
        <taxon>Chitinophagaceae</taxon>
        <taxon>Pseudobacter</taxon>
    </lineage>
</organism>
<evidence type="ECO:0000259" key="2">
    <source>
        <dbReference type="Pfam" id="PF04773"/>
    </source>
</evidence>
<evidence type="ECO:0000259" key="3">
    <source>
        <dbReference type="Pfam" id="PF16344"/>
    </source>
</evidence>